<keyword evidence="3" id="KW-1185">Reference proteome</keyword>
<name>A0AAD9BMB4_DISEL</name>
<feature type="region of interest" description="Disordered" evidence="1">
    <location>
        <begin position="50"/>
        <end position="70"/>
    </location>
</feature>
<evidence type="ECO:0000313" key="2">
    <source>
        <dbReference type="EMBL" id="KAK1885376.1"/>
    </source>
</evidence>
<dbReference type="AlphaFoldDB" id="A0AAD9BMB4"/>
<comment type="caution">
    <text evidence="2">The sequence shown here is derived from an EMBL/GenBank/DDBJ whole genome shotgun (WGS) entry which is preliminary data.</text>
</comment>
<accession>A0AAD9BMB4</accession>
<gene>
    <name evidence="2" type="ORF">KUDE01_031571</name>
</gene>
<organism evidence="2 3">
    <name type="scientific">Dissostichus eleginoides</name>
    <name type="common">Patagonian toothfish</name>
    <name type="synonym">Dissostichus amissus</name>
    <dbReference type="NCBI Taxonomy" id="100907"/>
    <lineage>
        <taxon>Eukaryota</taxon>
        <taxon>Metazoa</taxon>
        <taxon>Chordata</taxon>
        <taxon>Craniata</taxon>
        <taxon>Vertebrata</taxon>
        <taxon>Euteleostomi</taxon>
        <taxon>Actinopterygii</taxon>
        <taxon>Neopterygii</taxon>
        <taxon>Teleostei</taxon>
        <taxon>Neoteleostei</taxon>
        <taxon>Acanthomorphata</taxon>
        <taxon>Eupercaria</taxon>
        <taxon>Perciformes</taxon>
        <taxon>Notothenioidei</taxon>
        <taxon>Nototheniidae</taxon>
        <taxon>Dissostichus</taxon>
    </lineage>
</organism>
<dbReference type="Proteomes" id="UP001228049">
    <property type="component" value="Unassembled WGS sequence"/>
</dbReference>
<reference evidence="2" key="1">
    <citation type="submission" date="2023-04" db="EMBL/GenBank/DDBJ databases">
        <title>Chromosome-level genome of Chaenocephalus aceratus.</title>
        <authorList>
            <person name="Park H."/>
        </authorList>
    </citation>
    <scope>NUCLEOTIDE SEQUENCE</scope>
    <source>
        <strain evidence="2">DE</strain>
        <tissue evidence="2">Muscle</tissue>
    </source>
</reference>
<proteinExistence type="predicted"/>
<sequence>MFRFSDAQHSLCKNNGNKITGGKWPGVKGMERGGVSEACRVPTPKWRWHSKIMKNDDEGEEGMPRAHVHI</sequence>
<evidence type="ECO:0000256" key="1">
    <source>
        <dbReference type="SAM" id="MobiDB-lite"/>
    </source>
</evidence>
<protein>
    <submittedName>
        <fullName evidence="2">RING finger protein 112</fullName>
    </submittedName>
</protein>
<dbReference type="EMBL" id="JASDAP010000021">
    <property type="protein sequence ID" value="KAK1885376.1"/>
    <property type="molecule type" value="Genomic_DNA"/>
</dbReference>
<evidence type="ECO:0000313" key="3">
    <source>
        <dbReference type="Proteomes" id="UP001228049"/>
    </source>
</evidence>